<dbReference type="KEGG" id="rher:EHE19_013620"/>
<dbReference type="OrthoDB" id="1630871at2"/>
<protein>
    <recommendedName>
        <fullName evidence="3">Dipeptidylpeptidase IV N-terminal domain-containing protein</fullName>
    </recommendedName>
</protein>
<dbReference type="EMBL" id="CP061336">
    <property type="protein sequence ID" value="QNU65920.1"/>
    <property type="molecule type" value="Genomic_DNA"/>
</dbReference>
<evidence type="ECO:0008006" key="3">
    <source>
        <dbReference type="Google" id="ProtNLM"/>
    </source>
</evidence>
<keyword evidence="2" id="KW-1185">Reference proteome</keyword>
<dbReference type="SUPFAM" id="SSF69322">
    <property type="entry name" value="Tricorn protease domain 2"/>
    <property type="match status" value="1"/>
</dbReference>
<name>A0A4U7JB29_9FIRM</name>
<accession>A0A4U7JB29</accession>
<proteinExistence type="predicted"/>
<evidence type="ECO:0000313" key="1">
    <source>
        <dbReference type="EMBL" id="QNU65920.1"/>
    </source>
</evidence>
<organism evidence="1 2">
    <name type="scientific">Ruminiclostridium herbifermentans</name>
    <dbReference type="NCBI Taxonomy" id="2488810"/>
    <lineage>
        <taxon>Bacteria</taxon>
        <taxon>Bacillati</taxon>
        <taxon>Bacillota</taxon>
        <taxon>Clostridia</taxon>
        <taxon>Eubacteriales</taxon>
        <taxon>Oscillospiraceae</taxon>
        <taxon>Ruminiclostridium</taxon>
    </lineage>
</organism>
<reference evidence="1 2" key="1">
    <citation type="submission" date="2020-09" db="EMBL/GenBank/DDBJ databases">
        <title>Characterization and genome sequencing of Ruminiclostridium sp. nov. MA18.</title>
        <authorList>
            <person name="Rettenmaier R."/>
            <person name="Kowollik M.-L."/>
            <person name="Liebl W."/>
            <person name="Zverlov V."/>
        </authorList>
    </citation>
    <scope>NUCLEOTIDE SEQUENCE [LARGE SCALE GENOMIC DNA]</scope>
    <source>
        <strain evidence="1 2">MA18</strain>
    </source>
</reference>
<dbReference type="RefSeq" id="WP_137698842.1">
    <property type="nucleotide sequence ID" value="NZ_CP061336.1"/>
</dbReference>
<sequence length="346" mass="39186">MKTLVKWYRWILLAVIFQFCVLLYINNVFLNSDITVSITEANKSKSVFTGDFKVPDNAKSISMSYNAEYGAYILDGVLHIVNVDKEDDREVAGKDNDKITYFKWLPDRNMVIFSSDTKNGQKGIVEISTYEPDSETLRQYPQIDGLTAKSQIMDIELSQYTNVVYAKIKTSDTKSKIVSFNVMSQYAHVMNLGADAIIKECSFVNKLVYQNEEKSVYIYDGNKKVKNKIPIDADKIKVLGIDLNDSLYIGILDSLGKVTQIYHQKINDDKVTDNWTKVDLKAATAVEDIIISGNGNIYTNDIEENKIINVISGLKASYRGEFIEILEGALVSKEENKVFITSLKEY</sequence>
<dbReference type="Proteomes" id="UP000306409">
    <property type="component" value="Chromosome"/>
</dbReference>
<evidence type="ECO:0000313" key="2">
    <source>
        <dbReference type="Proteomes" id="UP000306409"/>
    </source>
</evidence>
<dbReference type="AlphaFoldDB" id="A0A4U7JB29"/>
<gene>
    <name evidence="1" type="ORF">EHE19_013620</name>
</gene>